<evidence type="ECO:0000256" key="4">
    <source>
        <dbReference type="ARBA" id="ARBA00022692"/>
    </source>
</evidence>
<keyword evidence="4 7" id="KW-0812">Transmembrane</keyword>
<keyword evidence="10" id="KW-1185">Reference proteome</keyword>
<evidence type="ECO:0000256" key="6">
    <source>
        <dbReference type="ARBA" id="ARBA00023136"/>
    </source>
</evidence>
<comment type="caution">
    <text evidence="9">The sequence shown here is derived from an EMBL/GenBank/DDBJ whole genome shotgun (WGS) entry which is preliminary data.</text>
</comment>
<dbReference type="InterPro" id="IPR055348">
    <property type="entry name" value="DctQ"/>
</dbReference>
<feature type="transmembrane region" description="Helical" evidence="7">
    <location>
        <begin position="7"/>
        <end position="31"/>
    </location>
</feature>
<gene>
    <name evidence="9" type="ORF">KNW02_05840</name>
</gene>
<keyword evidence="3" id="KW-1003">Cell membrane</keyword>
<evidence type="ECO:0000256" key="1">
    <source>
        <dbReference type="ARBA" id="ARBA00004651"/>
    </source>
</evidence>
<feature type="transmembrane region" description="Helical" evidence="7">
    <location>
        <begin position="119"/>
        <end position="140"/>
    </location>
</feature>
<comment type="function">
    <text evidence="7">Part of the tripartite ATP-independent periplasmic (TRAP) transport system.</text>
</comment>
<reference evidence="9" key="1">
    <citation type="submission" date="2021-06" db="EMBL/GenBank/DDBJ databases">
        <title>Paracoccus bacterium XHP0099 sp. nov., isolated from the surface waters of the Yellow Sea.</title>
        <authorList>
            <person name="Xue H."/>
            <person name="Zhang D."/>
        </authorList>
    </citation>
    <scope>NUCLEOTIDE SEQUENCE</scope>
    <source>
        <strain evidence="9">XHP0099</strain>
    </source>
</reference>
<evidence type="ECO:0000256" key="3">
    <source>
        <dbReference type="ARBA" id="ARBA00022475"/>
    </source>
</evidence>
<protein>
    <recommendedName>
        <fullName evidence="7">TRAP transporter small permease protein</fullName>
    </recommendedName>
</protein>
<keyword evidence="5 7" id="KW-1133">Transmembrane helix</keyword>
<evidence type="ECO:0000259" key="8">
    <source>
        <dbReference type="Pfam" id="PF04290"/>
    </source>
</evidence>
<evidence type="ECO:0000256" key="5">
    <source>
        <dbReference type="ARBA" id="ARBA00022989"/>
    </source>
</evidence>
<keyword evidence="7" id="KW-0997">Cell inner membrane</keyword>
<dbReference type="Proteomes" id="UP001166191">
    <property type="component" value="Unassembled WGS sequence"/>
</dbReference>
<proteinExistence type="inferred from homology"/>
<organism evidence="9 10">
    <name type="scientific">Paracoccus marinaquae</name>
    <dbReference type="NCBI Taxonomy" id="2841926"/>
    <lineage>
        <taxon>Bacteria</taxon>
        <taxon>Pseudomonadati</taxon>
        <taxon>Pseudomonadota</taxon>
        <taxon>Alphaproteobacteria</taxon>
        <taxon>Rhodobacterales</taxon>
        <taxon>Paracoccaceae</taxon>
        <taxon>Paracoccus</taxon>
    </lineage>
</organism>
<evidence type="ECO:0000256" key="7">
    <source>
        <dbReference type="RuleBase" id="RU369079"/>
    </source>
</evidence>
<comment type="subcellular location">
    <subcellularLocation>
        <location evidence="7">Cell inner membrane</location>
        <topology evidence="7">Multi-pass membrane protein</topology>
    </subcellularLocation>
    <subcellularLocation>
        <location evidence="1">Cell membrane</location>
        <topology evidence="1">Multi-pass membrane protein</topology>
    </subcellularLocation>
</comment>
<feature type="transmembrane region" description="Helical" evidence="7">
    <location>
        <begin position="43"/>
        <end position="67"/>
    </location>
</feature>
<feature type="domain" description="Tripartite ATP-independent periplasmic transporters DctQ component" evidence="8">
    <location>
        <begin position="16"/>
        <end position="147"/>
    </location>
</feature>
<feature type="transmembrane region" description="Helical" evidence="7">
    <location>
        <begin position="79"/>
        <end position="99"/>
    </location>
</feature>
<evidence type="ECO:0000256" key="2">
    <source>
        <dbReference type="ARBA" id="ARBA00022448"/>
    </source>
</evidence>
<evidence type="ECO:0000313" key="10">
    <source>
        <dbReference type="Proteomes" id="UP001166191"/>
    </source>
</evidence>
<comment type="similarity">
    <text evidence="7">Belongs to the TRAP transporter small permease family.</text>
</comment>
<comment type="subunit">
    <text evidence="7">The complex comprises the extracytoplasmic solute receptor protein and the two transmembrane proteins.</text>
</comment>
<name>A0ABS6AJT8_9RHOB</name>
<dbReference type="RefSeq" id="WP_216032331.1">
    <property type="nucleotide sequence ID" value="NZ_JAHKNG010000006.1"/>
</dbReference>
<evidence type="ECO:0000313" key="9">
    <source>
        <dbReference type="EMBL" id="MBU3029646.1"/>
    </source>
</evidence>
<dbReference type="EMBL" id="JAHKNG010000006">
    <property type="protein sequence ID" value="MBU3029646.1"/>
    <property type="molecule type" value="Genomic_DNA"/>
</dbReference>
<keyword evidence="6 7" id="KW-0472">Membrane</keyword>
<dbReference type="Pfam" id="PF04290">
    <property type="entry name" value="DctQ"/>
    <property type="match status" value="1"/>
</dbReference>
<accession>A0ABS6AJT8</accession>
<keyword evidence="2 7" id="KW-0813">Transport</keyword>
<sequence length="164" mass="17327">MRVIERTLLDLAVLATVMLCAVVVGNAVFGSSTAAATGLVRDLMIATIMLPLAAASAARAHVAVTFLTDRLPHRPRGWLILFGHAVALLALLPLIHAGFAEVMRLGATTELPDVETGPARGPGIALFLAGLSLMWLRIAIMLVADLREFRATGTITDEHGQEAV</sequence>